<name>A0A1M4YBG4_9THEO</name>
<dbReference type="Pfam" id="PF10105">
    <property type="entry name" value="DUF2344"/>
    <property type="match status" value="1"/>
</dbReference>
<dbReference type="Proteomes" id="UP000184088">
    <property type="component" value="Unassembled WGS sequence"/>
</dbReference>
<dbReference type="InterPro" id="IPR018768">
    <property type="entry name" value="DUF2344"/>
</dbReference>
<evidence type="ECO:0000313" key="3">
    <source>
        <dbReference type="Proteomes" id="UP000184088"/>
    </source>
</evidence>
<dbReference type="NCBIfam" id="TIGR03936">
    <property type="entry name" value="sam_1_link_chp"/>
    <property type="match status" value="1"/>
</dbReference>
<dbReference type="OrthoDB" id="9780488at2"/>
<feature type="domain" description="DUF2344" evidence="1">
    <location>
        <begin position="2"/>
        <end position="182"/>
    </location>
</feature>
<dbReference type="STRING" id="1121256.SAMN02746089_01186"/>
<dbReference type="EMBL" id="FQVH01000010">
    <property type="protein sequence ID" value="SHF02916.1"/>
    <property type="molecule type" value="Genomic_DNA"/>
</dbReference>
<keyword evidence="3" id="KW-1185">Reference proteome</keyword>
<dbReference type="RefSeq" id="WP_073342711.1">
    <property type="nucleotide sequence ID" value="NZ_FQVH01000010.1"/>
</dbReference>
<organism evidence="2 3">
    <name type="scientific">Caldanaerobius fijiensis DSM 17918</name>
    <dbReference type="NCBI Taxonomy" id="1121256"/>
    <lineage>
        <taxon>Bacteria</taxon>
        <taxon>Bacillati</taxon>
        <taxon>Bacillota</taxon>
        <taxon>Clostridia</taxon>
        <taxon>Thermoanaerobacterales</taxon>
        <taxon>Thermoanaerobacteraceae</taxon>
        <taxon>Caldanaerobius</taxon>
    </lineage>
</organism>
<evidence type="ECO:0000259" key="1">
    <source>
        <dbReference type="Pfam" id="PF10105"/>
    </source>
</evidence>
<reference evidence="2 3" key="1">
    <citation type="submission" date="2016-11" db="EMBL/GenBank/DDBJ databases">
        <authorList>
            <person name="Jaros S."/>
            <person name="Januszkiewicz K."/>
            <person name="Wedrychowicz H."/>
        </authorList>
    </citation>
    <scope>NUCLEOTIDE SEQUENCE [LARGE SCALE GENOMIC DNA]</scope>
    <source>
        <strain evidence="2 3">DSM 17918</strain>
    </source>
</reference>
<proteinExistence type="predicted"/>
<evidence type="ECO:0000313" key="2">
    <source>
        <dbReference type="EMBL" id="SHF02916.1"/>
    </source>
</evidence>
<sequence length="219" mass="25243">MRLRIKFEKKGDMRYISHLDLMRTISRAIRRALLPIAYTQGFNPQPKISVALPLTLGYTSDGEYMDMELIEDLPLAEVISRLNDQLPDGLKIKQCIRIENINTSLMALIRFALYGITFEDIDKEKLMEAIQELMNNDTVLVKKNTKSGIKEVNIRPDIVKLYLEENTLFALVSAGSQRNLNPDLVLNALDIRYKGIKSKVVNINRFDMYDENMRTPFEV</sequence>
<accession>A0A1M4YBG4</accession>
<gene>
    <name evidence="2" type="ORF">SAMN02746089_01186</name>
</gene>
<dbReference type="AlphaFoldDB" id="A0A1M4YBG4"/>
<protein>
    <submittedName>
        <fullName evidence="2">Radical SAM-linked protein</fullName>
    </submittedName>
</protein>